<dbReference type="Proteomes" id="UP000319525">
    <property type="component" value="Unassembled WGS sequence"/>
</dbReference>
<evidence type="ECO:0000256" key="6">
    <source>
        <dbReference type="ARBA" id="ARBA00022723"/>
    </source>
</evidence>
<evidence type="ECO:0000256" key="2">
    <source>
        <dbReference type="ARBA" id="ARBA00011955"/>
    </source>
</evidence>
<comment type="caution">
    <text evidence="11">The sequence shown here is derived from an EMBL/GenBank/DDBJ whole genome shotgun (WGS) entry which is preliminary data.</text>
</comment>
<dbReference type="OrthoDB" id="3728306at2"/>
<evidence type="ECO:0000256" key="1">
    <source>
        <dbReference type="ARBA" id="ARBA00001946"/>
    </source>
</evidence>
<keyword evidence="4" id="KW-0285">Flavoprotein</keyword>
<evidence type="ECO:0000256" key="9">
    <source>
        <dbReference type="ARBA" id="ARBA00031306"/>
    </source>
</evidence>
<comment type="cofactor">
    <cofactor evidence="1">
        <name>Mg(2+)</name>
        <dbReference type="ChEBI" id="CHEBI:18420"/>
    </cofactor>
</comment>
<gene>
    <name evidence="11" type="ORF">MTE01_08740</name>
</gene>
<keyword evidence="5 11" id="KW-0808">Transferase</keyword>
<dbReference type="PANTHER" id="PTHR30040">
    <property type="entry name" value="THIAMINE BIOSYNTHESIS LIPOPROTEIN APBE"/>
    <property type="match status" value="1"/>
</dbReference>
<dbReference type="GeneID" id="57143571"/>
<dbReference type="Pfam" id="PF02424">
    <property type="entry name" value="ApbE"/>
    <property type="match status" value="1"/>
</dbReference>
<dbReference type="EMBL" id="BJML01000002">
    <property type="protein sequence ID" value="GEB44929.1"/>
    <property type="molecule type" value="Genomic_DNA"/>
</dbReference>
<dbReference type="PANTHER" id="PTHR30040:SF2">
    <property type="entry name" value="FAD:PROTEIN FMN TRANSFERASE"/>
    <property type="match status" value="1"/>
</dbReference>
<dbReference type="Gene3D" id="3.10.520.10">
    <property type="entry name" value="ApbE-like domains"/>
    <property type="match status" value="1"/>
</dbReference>
<sequence>MSTPIATGSTWAFDAIGTSWAIETAHPLSSVARDAVSSVVERFDREWSRFRDDSLVSALSEGRAASVPVPDDADAMFSLYRELDAATSGAVNPLVGDALARLGYDARLTLAPGGDPQPAPSWHDVLTWDAERVSVATRATIDVGALGKGRLVDLVLDVVRRFVDGDVVVDASGDLAARGTPVRVGLEHPFDPTLAIGVVTVTDGALCASAINRRAWGDGLHHVLDARTGAPVRAYAATWALAETAMRADALATALFFDGGPELAASWNAHWVRMRTDGRVEWSPGFSGEIFSSP</sequence>
<proteinExistence type="predicted"/>
<dbReference type="GO" id="GO:0046872">
    <property type="term" value="F:metal ion binding"/>
    <property type="evidence" value="ECO:0007669"/>
    <property type="project" value="UniProtKB-KW"/>
</dbReference>
<comment type="catalytic activity">
    <reaction evidence="10">
        <text>L-threonyl-[protein] + FAD = FMN-L-threonyl-[protein] + AMP + H(+)</text>
        <dbReference type="Rhea" id="RHEA:36847"/>
        <dbReference type="Rhea" id="RHEA-COMP:11060"/>
        <dbReference type="Rhea" id="RHEA-COMP:11061"/>
        <dbReference type="ChEBI" id="CHEBI:15378"/>
        <dbReference type="ChEBI" id="CHEBI:30013"/>
        <dbReference type="ChEBI" id="CHEBI:57692"/>
        <dbReference type="ChEBI" id="CHEBI:74257"/>
        <dbReference type="ChEBI" id="CHEBI:456215"/>
        <dbReference type="EC" id="2.7.1.180"/>
    </reaction>
</comment>
<dbReference type="GO" id="GO:0016740">
    <property type="term" value="F:transferase activity"/>
    <property type="evidence" value="ECO:0007669"/>
    <property type="project" value="UniProtKB-KW"/>
</dbReference>
<protein>
    <recommendedName>
        <fullName evidence="3">FAD:protein FMN transferase</fullName>
        <ecNumber evidence="2">2.7.1.180</ecNumber>
    </recommendedName>
    <alternativeName>
        <fullName evidence="9">Flavin transferase</fullName>
    </alternativeName>
</protein>
<evidence type="ECO:0000256" key="10">
    <source>
        <dbReference type="ARBA" id="ARBA00048540"/>
    </source>
</evidence>
<keyword evidence="7" id="KW-0274">FAD</keyword>
<organism evidence="11 12">
    <name type="scientific">Microbacterium testaceum</name>
    <name type="common">Aureobacterium testaceum</name>
    <name type="synonym">Brevibacterium testaceum</name>
    <dbReference type="NCBI Taxonomy" id="2033"/>
    <lineage>
        <taxon>Bacteria</taxon>
        <taxon>Bacillati</taxon>
        <taxon>Actinomycetota</taxon>
        <taxon>Actinomycetes</taxon>
        <taxon>Micrococcales</taxon>
        <taxon>Microbacteriaceae</taxon>
        <taxon>Microbacterium</taxon>
    </lineage>
</organism>
<name>A0A4Y3QJ56_MICTE</name>
<reference evidence="11 12" key="1">
    <citation type="submission" date="2019-06" db="EMBL/GenBank/DDBJ databases">
        <title>Whole genome shotgun sequence of Microbacterium testaceum NBRC 12675.</title>
        <authorList>
            <person name="Hosoyama A."/>
            <person name="Uohara A."/>
            <person name="Ohji S."/>
            <person name="Ichikawa N."/>
        </authorList>
    </citation>
    <scope>NUCLEOTIDE SEQUENCE [LARGE SCALE GENOMIC DNA]</scope>
    <source>
        <strain evidence="11 12">NBRC 12675</strain>
    </source>
</reference>
<accession>A0A4Y3QJ56</accession>
<keyword evidence="8" id="KW-0460">Magnesium</keyword>
<keyword evidence="6" id="KW-0479">Metal-binding</keyword>
<dbReference type="InterPro" id="IPR003374">
    <property type="entry name" value="ApbE-like_sf"/>
</dbReference>
<dbReference type="InterPro" id="IPR024932">
    <property type="entry name" value="ApbE"/>
</dbReference>
<evidence type="ECO:0000313" key="12">
    <source>
        <dbReference type="Proteomes" id="UP000319525"/>
    </source>
</evidence>
<dbReference type="EC" id="2.7.1.180" evidence="2"/>
<dbReference type="RefSeq" id="WP_141375900.1">
    <property type="nucleotide sequence ID" value="NZ_BJML01000002.1"/>
</dbReference>
<evidence type="ECO:0000256" key="7">
    <source>
        <dbReference type="ARBA" id="ARBA00022827"/>
    </source>
</evidence>
<evidence type="ECO:0000256" key="3">
    <source>
        <dbReference type="ARBA" id="ARBA00016337"/>
    </source>
</evidence>
<evidence type="ECO:0000256" key="8">
    <source>
        <dbReference type="ARBA" id="ARBA00022842"/>
    </source>
</evidence>
<evidence type="ECO:0000256" key="4">
    <source>
        <dbReference type="ARBA" id="ARBA00022630"/>
    </source>
</evidence>
<evidence type="ECO:0000256" key="5">
    <source>
        <dbReference type="ARBA" id="ARBA00022679"/>
    </source>
</evidence>
<dbReference type="SUPFAM" id="SSF143631">
    <property type="entry name" value="ApbE-like"/>
    <property type="match status" value="1"/>
</dbReference>
<dbReference type="AlphaFoldDB" id="A0A4Y3QJ56"/>
<evidence type="ECO:0000313" key="11">
    <source>
        <dbReference type="EMBL" id="GEB44929.1"/>
    </source>
</evidence>